<dbReference type="PROSITE" id="PS50893">
    <property type="entry name" value="ABC_TRANSPORTER_2"/>
    <property type="match status" value="1"/>
</dbReference>
<evidence type="ECO:0000256" key="8">
    <source>
        <dbReference type="ARBA" id="ARBA00022741"/>
    </source>
</evidence>
<keyword evidence="11 13" id="KW-0472">Membrane</keyword>
<dbReference type="GO" id="GO:0034040">
    <property type="term" value="F:ATPase-coupled lipid transmembrane transporter activity"/>
    <property type="evidence" value="ECO:0007669"/>
    <property type="project" value="TreeGrafter"/>
</dbReference>
<dbReference type="FunFam" id="1.20.1560.10:FF:000039">
    <property type="entry name" value="Cysteine/glutathione ABC transporter permease/ATP-binding protein CydD"/>
    <property type="match status" value="1"/>
</dbReference>
<evidence type="ECO:0000256" key="13">
    <source>
        <dbReference type="SAM" id="Phobius"/>
    </source>
</evidence>
<dbReference type="InterPro" id="IPR011527">
    <property type="entry name" value="ABC1_TM_dom"/>
</dbReference>
<dbReference type="PROSITE" id="PS50929">
    <property type="entry name" value="ABC_TM1F"/>
    <property type="match status" value="1"/>
</dbReference>
<keyword evidence="8" id="KW-0547">Nucleotide-binding</keyword>
<dbReference type="GO" id="GO:0008559">
    <property type="term" value="F:ABC-type xenobiotic transporter activity"/>
    <property type="evidence" value="ECO:0007669"/>
    <property type="project" value="UniProtKB-EC"/>
</dbReference>
<dbReference type="PANTHER" id="PTHR24221">
    <property type="entry name" value="ATP-BINDING CASSETTE SUB-FAMILY B"/>
    <property type="match status" value="1"/>
</dbReference>
<feature type="transmembrane region" description="Helical" evidence="13">
    <location>
        <begin position="245"/>
        <end position="269"/>
    </location>
</feature>
<dbReference type="InterPro" id="IPR014216">
    <property type="entry name" value="ABC_transptr_CydD"/>
</dbReference>
<dbReference type="NCBIfam" id="TIGR02857">
    <property type="entry name" value="CydD"/>
    <property type="match status" value="1"/>
</dbReference>
<feature type="transmembrane region" description="Helical" evidence="13">
    <location>
        <begin position="23"/>
        <end position="43"/>
    </location>
</feature>
<keyword evidence="4" id="KW-0813">Transport</keyword>
<comment type="subcellular location">
    <subcellularLocation>
        <location evidence="1">Cell inner membrane</location>
        <topology evidence="1">Multi-pass membrane protein</topology>
    </subcellularLocation>
</comment>
<dbReference type="InterPro" id="IPR003593">
    <property type="entry name" value="AAA+_ATPase"/>
</dbReference>
<dbReference type="GO" id="GO:0005524">
    <property type="term" value="F:ATP binding"/>
    <property type="evidence" value="ECO:0007669"/>
    <property type="project" value="UniProtKB-KW"/>
</dbReference>
<keyword evidence="7 13" id="KW-0812">Transmembrane</keyword>
<evidence type="ECO:0000256" key="6">
    <source>
        <dbReference type="ARBA" id="ARBA00022519"/>
    </source>
</evidence>
<feature type="transmembrane region" description="Helical" evidence="13">
    <location>
        <begin position="281"/>
        <end position="301"/>
    </location>
</feature>
<dbReference type="EC" id="7.6.2.2" evidence="3"/>
<dbReference type="SUPFAM" id="SSF90123">
    <property type="entry name" value="ABC transporter transmembrane region"/>
    <property type="match status" value="1"/>
</dbReference>
<name>A0A0U5L4B1_9GAMM</name>
<evidence type="ECO:0000256" key="9">
    <source>
        <dbReference type="ARBA" id="ARBA00022840"/>
    </source>
</evidence>
<dbReference type="Gene3D" id="1.20.1560.10">
    <property type="entry name" value="ABC transporter type 1, transmembrane domain"/>
    <property type="match status" value="1"/>
</dbReference>
<protein>
    <recommendedName>
        <fullName evidence="3">ABC-type xenobiotic transporter</fullName>
        <ecNumber evidence="3">7.6.2.2</ecNumber>
    </recommendedName>
</protein>
<dbReference type="PANTHER" id="PTHR24221:SF261">
    <property type="entry name" value="GLUTATHIONE_L-CYSTEINE TRANSPORT SYSTEM ATP-BINDING_PERMEASE PROTEIN CYDD"/>
    <property type="match status" value="1"/>
</dbReference>
<dbReference type="NCBIfam" id="NF008379">
    <property type="entry name" value="PRK11174.1"/>
    <property type="match status" value="1"/>
</dbReference>
<dbReference type="PATRIC" id="fig|1619313.3.peg.1318"/>
<evidence type="ECO:0000313" key="16">
    <source>
        <dbReference type="EMBL" id="CUU23507.1"/>
    </source>
</evidence>
<keyword evidence="17" id="KW-1185">Reference proteome</keyword>
<feature type="transmembrane region" description="Helical" evidence="13">
    <location>
        <begin position="140"/>
        <end position="159"/>
    </location>
</feature>
<dbReference type="CDD" id="cd18584">
    <property type="entry name" value="ABC_6TM_AarD_CydD"/>
    <property type="match status" value="1"/>
</dbReference>
<comment type="similarity">
    <text evidence="2">Belongs to the ABC transporter superfamily. Drug exporter-2 (TC 3.A.1.117) family.</text>
</comment>
<dbReference type="InterPro" id="IPR036640">
    <property type="entry name" value="ABC1_TM_sf"/>
</dbReference>
<keyword evidence="10 13" id="KW-1133">Transmembrane helix</keyword>
<evidence type="ECO:0000256" key="3">
    <source>
        <dbReference type="ARBA" id="ARBA00012191"/>
    </source>
</evidence>
<accession>A0A0U5L4B1</accession>
<organism evidence="16 17">
    <name type="scientific">Duffyella gerundensis</name>
    <dbReference type="NCBI Taxonomy" id="1619313"/>
    <lineage>
        <taxon>Bacteria</taxon>
        <taxon>Pseudomonadati</taxon>
        <taxon>Pseudomonadota</taxon>
        <taxon>Gammaproteobacteria</taxon>
        <taxon>Enterobacterales</taxon>
        <taxon>Erwiniaceae</taxon>
        <taxon>Duffyella</taxon>
    </lineage>
</organism>
<keyword evidence="5" id="KW-1003">Cell membrane</keyword>
<dbReference type="CDD" id="cd03228">
    <property type="entry name" value="ABCC_MRP_Like"/>
    <property type="match status" value="1"/>
</dbReference>
<dbReference type="RefSeq" id="WP_067429174.1">
    <property type="nucleotide sequence ID" value="NZ_LN907827.1"/>
</dbReference>
<feature type="domain" description="ABC transmembrane type-1" evidence="15">
    <location>
        <begin position="26"/>
        <end position="316"/>
    </location>
</feature>
<evidence type="ECO:0000256" key="12">
    <source>
        <dbReference type="ARBA" id="ARBA00034018"/>
    </source>
</evidence>
<dbReference type="STRING" id="1619313.EM595_1273"/>
<dbReference type="OrthoDB" id="9806127at2"/>
<evidence type="ECO:0000256" key="10">
    <source>
        <dbReference type="ARBA" id="ARBA00022989"/>
    </source>
</evidence>
<dbReference type="InterPro" id="IPR017871">
    <property type="entry name" value="ABC_transporter-like_CS"/>
</dbReference>
<feature type="domain" description="ABC transporter" evidence="14">
    <location>
        <begin position="349"/>
        <end position="580"/>
    </location>
</feature>
<evidence type="ECO:0000256" key="5">
    <source>
        <dbReference type="ARBA" id="ARBA00022475"/>
    </source>
</evidence>
<evidence type="ECO:0000259" key="15">
    <source>
        <dbReference type="PROSITE" id="PS50929"/>
    </source>
</evidence>
<evidence type="ECO:0000259" key="14">
    <source>
        <dbReference type="PROSITE" id="PS50893"/>
    </source>
</evidence>
<dbReference type="EMBL" id="LN907827">
    <property type="protein sequence ID" value="CUU23507.1"/>
    <property type="molecule type" value="Genomic_DNA"/>
</dbReference>
<dbReference type="Gene3D" id="3.40.50.300">
    <property type="entry name" value="P-loop containing nucleotide triphosphate hydrolases"/>
    <property type="match status" value="1"/>
</dbReference>
<dbReference type="SMART" id="SM00382">
    <property type="entry name" value="AAA"/>
    <property type="match status" value="1"/>
</dbReference>
<reference evidence="17" key="1">
    <citation type="submission" date="2015-11" db="EMBL/GenBank/DDBJ databases">
        <authorList>
            <person name="Blom J."/>
        </authorList>
    </citation>
    <scope>NUCLEOTIDE SEQUENCE [LARGE SCALE GENOMIC DNA]</scope>
</reference>
<evidence type="ECO:0000256" key="4">
    <source>
        <dbReference type="ARBA" id="ARBA00022448"/>
    </source>
</evidence>
<dbReference type="GO" id="GO:0042883">
    <property type="term" value="P:cysteine transport"/>
    <property type="evidence" value="ECO:0007669"/>
    <property type="project" value="InterPro"/>
</dbReference>
<evidence type="ECO:0000256" key="1">
    <source>
        <dbReference type="ARBA" id="ARBA00004429"/>
    </source>
</evidence>
<feature type="transmembrane region" description="Helical" evidence="13">
    <location>
        <begin position="63"/>
        <end position="82"/>
    </location>
</feature>
<dbReference type="KEGG" id="ege:EM595_1273"/>
<evidence type="ECO:0000256" key="7">
    <source>
        <dbReference type="ARBA" id="ARBA00022692"/>
    </source>
</evidence>
<dbReference type="PROSITE" id="PS00211">
    <property type="entry name" value="ABC_TRANSPORTER_1"/>
    <property type="match status" value="1"/>
</dbReference>
<dbReference type="SUPFAM" id="SSF52540">
    <property type="entry name" value="P-loop containing nucleoside triphosphate hydrolases"/>
    <property type="match status" value="1"/>
</dbReference>
<evidence type="ECO:0000256" key="2">
    <source>
        <dbReference type="ARBA" id="ARBA00006526"/>
    </source>
</evidence>
<dbReference type="GO" id="GO:0016887">
    <property type="term" value="F:ATP hydrolysis activity"/>
    <property type="evidence" value="ECO:0007669"/>
    <property type="project" value="InterPro"/>
</dbReference>
<gene>
    <name evidence="16" type="primary">cydD</name>
    <name evidence="16" type="ORF">EM595_1273</name>
</gene>
<dbReference type="InterPro" id="IPR003439">
    <property type="entry name" value="ABC_transporter-like_ATP-bd"/>
</dbReference>
<feature type="transmembrane region" description="Helical" evidence="13">
    <location>
        <begin position="165"/>
        <end position="188"/>
    </location>
</feature>
<sequence>MNKTRQQFLSHWLRQQRSHGQRWLRLCSVLGALSAVVIVLQAWTLASLLQALIQQNADRHDLLPLFIALFGCFVLRAAVNFLRERAGFMAGLAIRRALRQQVLNRLQQSGPAWIQGKPAGSWSSLLLEQIEDMQDYYARYLPQMTLALLIPLVILLTVLPLNWAAALILFATAPLIPLFMALVGLGAADANRRNFAALARLSGDFLDRLRGLDTLRLFHRGEAEKQHIGQATEHFRLRTMEVLRLAFLSSAVLEFFASLAIAIVAVYFGFSYLGELNFGHYNSGVTLFAGFLVLVLAPEFFQPLRDLGTFYHAKAQAVGAADVLEQFLSQDHPAPHQGINLPAATVLNIEACDLVICSPAGTPLAGPLTFSLPPGRRVAVVGQSGAGKTSLINALLGFLPYQGSLRIGGIELRELAPTQWHQCLSWVGQNPQLPATTLGENLLPAGAETERLPAVIAACGIDEFLPLLPQGLETEVGEHALRLSVGQAQRVAVARALMKPSALLLLDEPGASLDAHHHQRITEALINASYQQTTLMVTHRMSELAAWDEIWVMRDGKIIQQGSWDALHHLPGPLFSLLQQREETKR</sequence>
<evidence type="ECO:0000313" key="17">
    <source>
        <dbReference type="Proteomes" id="UP000059419"/>
    </source>
</evidence>
<proteinExistence type="inferred from homology"/>
<dbReference type="GO" id="GO:0005886">
    <property type="term" value="C:plasma membrane"/>
    <property type="evidence" value="ECO:0007669"/>
    <property type="project" value="UniProtKB-SubCell"/>
</dbReference>
<dbReference type="Pfam" id="PF00005">
    <property type="entry name" value="ABC_tran"/>
    <property type="match status" value="1"/>
</dbReference>
<dbReference type="Pfam" id="PF00664">
    <property type="entry name" value="ABC_membrane"/>
    <property type="match status" value="1"/>
</dbReference>
<comment type="catalytic activity">
    <reaction evidence="12">
        <text>ATP + H2O + xenobioticSide 1 = ADP + phosphate + xenobioticSide 2.</text>
        <dbReference type="EC" id="7.6.2.2"/>
    </reaction>
</comment>
<keyword evidence="9 16" id="KW-0067">ATP-binding</keyword>
<dbReference type="InterPro" id="IPR039421">
    <property type="entry name" value="Type_1_exporter"/>
</dbReference>
<dbReference type="AlphaFoldDB" id="A0A0U5L4B1"/>
<dbReference type="InterPro" id="IPR027417">
    <property type="entry name" value="P-loop_NTPase"/>
</dbReference>
<keyword evidence="6" id="KW-0997">Cell inner membrane</keyword>
<evidence type="ECO:0000256" key="11">
    <source>
        <dbReference type="ARBA" id="ARBA00023136"/>
    </source>
</evidence>
<dbReference type="Proteomes" id="UP000059419">
    <property type="component" value="Chromosome 1"/>
</dbReference>